<feature type="compositionally biased region" description="Polar residues" evidence="4">
    <location>
        <begin position="216"/>
        <end position="225"/>
    </location>
</feature>
<dbReference type="SUPFAM" id="SSF54001">
    <property type="entry name" value="Cysteine proteinases"/>
    <property type="match status" value="1"/>
</dbReference>
<dbReference type="InterPro" id="IPR025660">
    <property type="entry name" value="Pept_his_AS"/>
</dbReference>
<dbReference type="InterPro" id="IPR013128">
    <property type="entry name" value="Peptidase_C1A"/>
</dbReference>
<dbReference type="Proteomes" id="UP001530400">
    <property type="component" value="Unassembled WGS sequence"/>
</dbReference>
<feature type="region of interest" description="Disordered" evidence="4">
    <location>
        <begin position="216"/>
        <end position="275"/>
    </location>
</feature>
<feature type="domain" description="Peptidase C1A papain C-terminal" evidence="5">
    <location>
        <begin position="289"/>
        <end position="554"/>
    </location>
</feature>
<organism evidence="6 7">
    <name type="scientific">Cyclotella atomus</name>
    <dbReference type="NCBI Taxonomy" id="382360"/>
    <lineage>
        <taxon>Eukaryota</taxon>
        <taxon>Sar</taxon>
        <taxon>Stramenopiles</taxon>
        <taxon>Ochrophyta</taxon>
        <taxon>Bacillariophyta</taxon>
        <taxon>Coscinodiscophyceae</taxon>
        <taxon>Thalassiosirophycidae</taxon>
        <taxon>Stephanodiscales</taxon>
        <taxon>Stephanodiscaceae</taxon>
        <taxon>Cyclotella</taxon>
    </lineage>
</organism>
<feature type="compositionally biased region" description="Low complexity" evidence="4">
    <location>
        <begin position="234"/>
        <end position="244"/>
    </location>
</feature>
<dbReference type="Pfam" id="PF08246">
    <property type="entry name" value="Inhibitor_I29"/>
    <property type="match status" value="1"/>
</dbReference>
<proteinExistence type="inferred from homology"/>
<dbReference type="InterPro" id="IPR038765">
    <property type="entry name" value="Papain-like_cys_pep_sf"/>
</dbReference>
<evidence type="ECO:0000256" key="3">
    <source>
        <dbReference type="ARBA" id="ARBA00023157"/>
    </source>
</evidence>
<dbReference type="InterPro" id="IPR000668">
    <property type="entry name" value="Peptidase_C1A_C"/>
</dbReference>
<sequence>MAAQATPFLYSSSQFNSCASFLNNNNSNGLSSCRHLFLQHASHYHRPSLTVDEDLFWNTTSISNNDAIKEAPTKRIRAFISSVQFVHAHNSQDGHHKVALNRFSDLSEEDLPLFPPKTDGTTSSTTSSSNKGGMDWFQELQSNFLTIDSEERIMELSRKIIRSNKNQQHGRTSTKNTHPQQSILYYYQTITSYFSNRYLGIFDSWWWIGERHDNNNSNDAKSTTARIEEHTRNHGSSHNSGSSSDVTSKQQERSFVVDKRNEMDGIEDITTNNNDKEEDRWERYLNWSTEDNPDGVGIVHDAMDQGLCKQIGSCWAVSALGSLEASIVRNMAYMAYEDSYQHTPSSQFRSKSDLRSISISSAQTIELSSLQKAMLSVQELVDCDTRYDQGCSGGNPLLAFYFLHRFGVTSSSNYPYTGKENTCQYHKVDEPIATVETWGILTPDHENNMEKVLRYIGPVAVGLVGADPSFLAYKEGIFSVKGGKCENGEADHAMLIVGYGEEENKDGSTTKYWIARNSWGTGWGENGYIRMERIGGRKGSRGVCEIARSPSVALGGMFTKDVELSVNTRDMHHGRHGRDHLSSSNPIVRRESSQIGSVIHRIRARLGFFEEGIMMSTLNGSENESKTNEALPLSEVLGIMSLLCLLTYVFRKQRRRQSRHRIRIQSENEFNSSASNLSISCLCSDSIGDKLAKTCQEASEETSLLNGCSDRVAYT</sequence>
<comment type="similarity">
    <text evidence="1">Belongs to the peptidase C1 family.</text>
</comment>
<feature type="region of interest" description="Disordered" evidence="4">
    <location>
        <begin position="112"/>
        <end position="133"/>
    </location>
</feature>
<keyword evidence="2" id="KW-0865">Zymogen</keyword>
<dbReference type="InterPro" id="IPR025661">
    <property type="entry name" value="Pept_asp_AS"/>
</dbReference>
<dbReference type="AlphaFoldDB" id="A0ABD3PHC0"/>
<protein>
    <recommendedName>
        <fullName evidence="5">Peptidase C1A papain C-terminal domain-containing protein</fullName>
    </recommendedName>
</protein>
<evidence type="ECO:0000313" key="7">
    <source>
        <dbReference type="Proteomes" id="UP001530400"/>
    </source>
</evidence>
<dbReference type="InterPro" id="IPR013201">
    <property type="entry name" value="Prot_inhib_I29"/>
</dbReference>
<dbReference type="PRINTS" id="PR00705">
    <property type="entry name" value="PAPAIN"/>
</dbReference>
<name>A0ABD3PHC0_9STRA</name>
<evidence type="ECO:0000313" key="6">
    <source>
        <dbReference type="EMBL" id="KAL3787505.1"/>
    </source>
</evidence>
<evidence type="ECO:0000256" key="1">
    <source>
        <dbReference type="ARBA" id="ARBA00008455"/>
    </source>
</evidence>
<dbReference type="EMBL" id="JALLPJ020000608">
    <property type="protein sequence ID" value="KAL3787505.1"/>
    <property type="molecule type" value="Genomic_DNA"/>
</dbReference>
<dbReference type="Pfam" id="PF00112">
    <property type="entry name" value="Peptidase_C1"/>
    <property type="match status" value="1"/>
</dbReference>
<evidence type="ECO:0000259" key="5">
    <source>
        <dbReference type="SMART" id="SM00645"/>
    </source>
</evidence>
<evidence type="ECO:0000256" key="4">
    <source>
        <dbReference type="SAM" id="MobiDB-lite"/>
    </source>
</evidence>
<reference evidence="6 7" key="1">
    <citation type="submission" date="2024-10" db="EMBL/GenBank/DDBJ databases">
        <title>Updated reference genomes for cyclostephanoid diatoms.</title>
        <authorList>
            <person name="Roberts W.R."/>
            <person name="Alverson A.J."/>
        </authorList>
    </citation>
    <scope>NUCLEOTIDE SEQUENCE [LARGE SCALE GENOMIC DNA]</scope>
    <source>
        <strain evidence="6 7">AJA010-31</strain>
    </source>
</reference>
<dbReference type="PROSITE" id="PS00639">
    <property type="entry name" value="THIOL_PROTEASE_HIS"/>
    <property type="match status" value="1"/>
</dbReference>
<dbReference type="Gene3D" id="1.10.287.2250">
    <property type="match status" value="1"/>
</dbReference>
<accession>A0ABD3PHC0</accession>
<comment type="caution">
    <text evidence="6">The sequence shown here is derived from an EMBL/GenBank/DDBJ whole genome shotgun (WGS) entry which is preliminary data.</text>
</comment>
<dbReference type="CDD" id="cd02248">
    <property type="entry name" value="Peptidase_C1A"/>
    <property type="match status" value="1"/>
</dbReference>
<dbReference type="PROSITE" id="PS00640">
    <property type="entry name" value="THIOL_PROTEASE_ASN"/>
    <property type="match status" value="1"/>
</dbReference>
<dbReference type="PANTHER" id="PTHR12411">
    <property type="entry name" value="CYSTEINE PROTEASE FAMILY C1-RELATED"/>
    <property type="match status" value="1"/>
</dbReference>
<evidence type="ECO:0000256" key="2">
    <source>
        <dbReference type="ARBA" id="ARBA00023145"/>
    </source>
</evidence>
<feature type="compositionally biased region" description="Basic and acidic residues" evidence="4">
    <location>
        <begin position="250"/>
        <end position="263"/>
    </location>
</feature>
<dbReference type="SMART" id="SM00645">
    <property type="entry name" value="Pept_C1"/>
    <property type="match status" value="1"/>
</dbReference>
<dbReference type="InterPro" id="IPR039417">
    <property type="entry name" value="Peptidase_C1A_papain-like"/>
</dbReference>
<keyword evidence="3" id="KW-1015">Disulfide bond</keyword>
<keyword evidence="7" id="KW-1185">Reference proteome</keyword>
<gene>
    <name evidence="6" type="ORF">ACHAWO_003495</name>
</gene>
<dbReference type="Gene3D" id="3.90.70.10">
    <property type="entry name" value="Cysteine proteinases"/>
    <property type="match status" value="1"/>
</dbReference>